<comment type="caution">
    <text evidence="1">The sequence shown here is derived from an EMBL/GenBank/DDBJ whole genome shotgun (WGS) entry which is preliminary data.</text>
</comment>
<dbReference type="AlphaFoldDB" id="A0A225V4C4"/>
<sequence length="88" mass="10307">MIAKLLQRPVYVLLARNGLEAPSYQIFKPLRKTTTEYELQSVGKFNYSCKEACRWMETLQEDCREGQTLWNFTYCTSFRATPLLMATI</sequence>
<gene>
    <name evidence="1" type="ORF">PHMEG_00028500</name>
</gene>
<organism evidence="1 2">
    <name type="scientific">Phytophthora megakarya</name>
    <dbReference type="NCBI Taxonomy" id="4795"/>
    <lineage>
        <taxon>Eukaryota</taxon>
        <taxon>Sar</taxon>
        <taxon>Stramenopiles</taxon>
        <taxon>Oomycota</taxon>
        <taxon>Peronosporomycetes</taxon>
        <taxon>Peronosporales</taxon>
        <taxon>Peronosporaceae</taxon>
        <taxon>Phytophthora</taxon>
    </lineage>
</organism>
<protein>
    <submittedName>
        <fullName evidence="1">Uncharacterized protein</fullName>
    </submittedName>
</protein>
<dbReference type="EMBL" id="NBNE01007705">
    <property type="protein sequence ID" value="OWZ00331.1"/>
    <property type="molecule type" value="Genomic_DNA"/>
</dbReference>
<keyword evidence="2" id="KW-1185">Reference proteome</keyword>
<evidence type="ECO:0000313" key="2">
    <source>
        <dbReference type="Proteomes" id="UP000198211"/>
    </source>
</evidence>
<dbReference type="Proteomes" id="UP000198211">
    <property type="component" value="Unassembled WGS sequence"/>
</dbReference>
<proteinExistence type="predicted"/>
<dbReference type="OrthoDB" id="143971at2759"/>
<evidence type="ECO:0000313" key="1">
    <source>
        <dbReference type="EMBL" id="OWZ00331.1"/>
    </source>
</evidence>
<name>A0A225V4C4_9STRA</name>
<reference evidence="2" key="1">
    <citation type="submission" date="2017-03" db="EMBL/GenBank/DDBJ databases">
        <title>Phytopthora megakarya and P. palmivora, two closely related causual agents of cacao black pod achieved similar genome size and gene model numbers by different mechanisms.</title>
        <authorList>
            <person name="Ali S."/>
            <person name="Shao J."/>
            <person name="Larry D.J."/>
            <person name="Kronmiller B."/>
            <person name="Shen D."/>
            <person name="Strem M.D."/>
            <person name="Melnick R.L."/>
            <person name="Guiltinan M.J."/>
            <person name="Tyler B.M."/>
            <person name="Meinhardt L.W."/>
            <person name="Bailey B.A."/>
        </authorList>
    </citation>
    <scope>NUCLEOTIDE SEQUENCE [LARGE SCALE GENOMIC DNA]</scope>
    <source>
        <strain evidence="2">zdho120</strain>
    </source>
</reference>
<accession>A0A225V4C4</accession>